<dbReference type="InterPro" id="IPR013425">
    <property type="entry name" value="Autotrns_rpt"/>
</dbReference>
<organism evidence="3 4">
    <name type="scientific">Brucella ciceri</name>
    <dbReference type="NCBI Taxonomy" id="391287"/>
    <lineage>
        <taxon>Bacteria</taxon>
        <taxon>Pseudomonadati</taxon>
        <taxon>Pseudomonadota</taxon>
        <taxon>Alphaproteobacteria</taxon>
        <taxon>Hyphomicrobiales</taxon>
        <taxon>Brucellaceae</taxon>
        <taxon>Brucella/Ochrobactrum group</taxon>
        <taxon>Brucella</taxon>
    </lineage>
</organism>
<dbReference type="Pfam" id="PF12951">
    <property type="entry name" value="PATR"/>
    <property type="match status" value="1"/>
</dbReference>
<dbReference type="EMBL" id="JAAVLR010000002">
    <property type="protein sequence ID" value="NKC28943.1"/>
    <property type="molecule type" value="Genomic_DNA"/>
</dbReference>
<sequence>MLKGDISGSGSLEQIGSGVTVLAGNNSYGGGTTLQSGTLVVGLGDSGGIAGNIVNNASLAFNRADKYSFSGAISGQAQSGRSARVQPFSAATAAIRARPAFMMAGWRSTARSRPHRWSPSMEAANLGNGNVSTTHIDGARLRPAIPSER</sequence>
<proteinExistence type="predicted"/>
<dbReference type="NCBIfam" id="TIGR02601">
    <property type="entry name" value="autotrns_rpt"/>
    <property type="match status" value="1"/>
</dbReference>
<dbReference type="SUPFAM" id="SSF51126">
    <property type="entry name" value="Pectin lyase-like"/>
    <property type="match status" value="1"/>
</dbReference>
<evidence type="ECO:0000256" key="1">
    <source>
        <dbReference type="ARBA" id="ARBA00022729"/>
    </source>
</evidence>
<dbReference type="Proteomes" id="UP000568486">
    <property type="component" value="Unassembled WGS sequence"/>
</dbReference>
<feature type="region of interest" description="Disordered" evidence="2">
    <location>
        <begin position="124"/>
        <end position="149"/>
    </location>
</feature>
<protein>
    <recommendedName>
        <fullName evidence="5">Outer membrane autotransporter</fullName>
    </recommendedName>
</protein>
<gene>
    <name evidence="3" type="ORF">HED52_19090</name>
</gene>
<dbReference type="InterPro" id="IPR011050">
    <property type="entry name" value="Pectin_lyase_fold/virulence"/>
</dbReference>
<evidence type="ECO:0000313" key="4">
    <source>
        <dbReference type="Proteomes" id="UP000568486"/>
    </source>
</evidence>
<evidence type="ECO:0000256" key="2">
    <source>
        <dbReference type="SAM" id="MobiDB-lite"/>
    </source>
</evidence>
<keyword evidence="4" id="KW-1185">Reference proteome</keyword>
<accession>A0ABX1DZC3</accession>
<name>A0ABX1DZC3_9HYPH</name>
<evidence type="ECO:0008006" key="5">
    <source>
        <dbReference type="Google" id="ProtNLM"/>
    </source>
</evidence>
<comment type="caution">
    <text evidence="3">The sequence shown here is derived from an EMBL/GenBank/DDBJ whole genome shotgun (WGS) entry which is preliminary data.</text>
</comment>
<keyword evidence="1" id="KW-0732">Signal</keyword>
<reference evidence="3 4" key="1">
    <citation type="submission" date="2020-03" db="EMBL/GenBank/DDBJ databases">
        <title>Whole genome sequencing of clinical and environmental type strains of Ochrobactrum.</title>
        <authorList>
            <person name="Dharne M."/>
        </authorList>
    </citation>
    <scope>NUCLEOTIDE SEQUENCE [LARGE SCALE GENOMIC DNA]</scope>
    <source>
        <strain evidence="3 4">DSM 22292</strain>
    </source>
</reference>
<evidence type="ECO:0000313" key="3">
    <source>
        <dbReference type="EMBL" id="NKC28943.1"/>
    </source>
</evidence>